<evidence type="ECO:0000259" key="6">
    <source>
        <dbReference type="Pfam" id="PF01694"/>
    </source>
</evidence>
<dbReference type="HOGENOM" id="CLU_057710_0_1_1"/>
<dbReference type="AlphaFoldDB" id="V4AKT4"/>
<dbReference type="STRING" id="225164.V4AKT4"/>
<keyword evidence="4 5" id="KW-0472">Membrane</keyword>
<protein>
    <recommendedName>
        <fullName evidence="6">Peptidase S54 rhomboid domain-containing protein</fullName>
    </recommendedName>
</protein>
<dbReference type="KEGG" id="lgi:LOTGIDRAFT_109671"/>
<reference evidence="7 8" key="1">
    <citation type="journal article" date="2013" name="Nature">
        <title>Insights into bilaterian evolution from three spiralian genomes.</title>
        <authorList>
            <person name="Simakov O."/>
            <person name="Marletaz F."/>
            <person name="Cho S.J."/>
            <person name="Edsinger-Gonzales E."/>
            <person name="Havlak P."/>
            <person name="Hellsten U."/>
            <person name="Kuo D.H."/>
            <person name="Larsson T."/>
            <person name="Lv J."/>
            <person name="Arendt D."/>
            <person name="Savage R."/>
            <person name="Osoegawa K."/>
            <person name="de Jong P."/>
            <person name="Grimwood J."/>
            <person name="Chapman J.A."/>
            <person name="Shapiro H."/>
            <person name="Aerts A."/>
            <person name="Otillar R.P."/>
            <person name="Terry A.Y."/>
            <person name="Boore J.L."/>
            <person name="Grigoriev I.V."/>
            <person name="Lindberg D.R."/>
            <person name="Seaver E.C."/>
            <person name="Weisblat D.A."/>
            <person name="Putnam N.H."/>
            <person name="Rokhsar D.S."/>
        </authorList>
    </citation>
    <scope>NUCLEOTIDE SEQUENCE [LARGE SCALE GENOMIC DNA]</scope>
</reference>
<evidence type="ECO:0000256" key="4">
    <source>
        <dbReference type="ARBA" id="ARBA00023136"/>
    </source>
</evidence>
<accession>V4AKT4</accession>
<dbReference type="EMBL" id="KB199651">
    <property type="protein sequence ID" value="ESP04824.1"/>
    <property type="molecule type" value="Genomic_DNA"/>
</dbReference>
<feature type="domain" description="Peptidase S54 rhomboid" evidence="6">
    <location>
        <begin position="38"/>
        <end position="178"/>
    </location>
</feature>
<evidence type="ECO:0000256" key="5">
    <source>
        <dbReference type="SAM" id="Phobius"/>
    </source>
</evidence>
<feature type="transmembrane region" description="Helical" evidence="5">
    <location>
        <begin position="44"/>
        <end position="66"/>
    </location>
</feature>
<evidence type="ECO:0000256" key="2">
    <source>
        <dbReference type="ARBA" id="ARBA00022692"/>
    </source>
</evidence>
<dbReference type="OrthoDB" id="272778at2759"/>
<feature type="non-terminal residue" evidence="7">
    <location>
        <position position="1"/>
    </location>
</feature>
<gene>
    <name evidence="7" type="ORF">LOTGIDRAFT_109671</name>
</gene>
<dbReference type="PANTHER" id="PTHR43066:SF21">
    <property type="entry name" value="UBIQUITIN-ASSOCIATED DOMAIN-CONTAINING PROTEIN 2"/>
    <property type="match status" value="1"/>
</dbReference>
<sequence length="279" mass="31959">VTKGVLATSILSSFALTFPLHYHRQYFIYTSDQIFQKQQLWRLITSKLVFLDVKDLFICSLLIYYFRIFERRFGSRKYASYLLSTGFLATLLELLCLYVCQLLETDITSLPSGPLCFVFPLFIPYYFDIPRVAMTTILGVPVTGKTFTYILGLQIASTTAESRLAALCSIIAGLLWRINFLKFQSVILIPNCVGQVFEKTIGRLLRSKPPKNIRLPMGATLELQRQEQLDRLEQQMLWQTFQNPNHLANNNVGGGLATFFQQVRHPDLPRVESEIISNP</sequence>
<dbReference type="GeneID" id="20230494"/>
<evidence type="ECO:0000256" key="1">
    <source>
        <dbReference type="ARBA" id="ARBA00004141"/>
    </source>
</evidence>
<dbReference type="InterPro" id="IPR022764">
    <property type="entry name" value="Peptidase_S54_rhomboid_dom"/>
</dbReference>
<dbReference type="Pfam" id="PF01694">
    <property type="entry name" value="Rhomboid"/>
    <property type="match status" value="1"/>
</dbReference>
<dbReference type="SUPFAM" id="SSF144091">
    <property type="entry name" value="Rhomboid-like"/>
    <property type="match status" value="1"/>
</dbReference>
<dbReference type="PANTHER" id="PTHR43066">
    <property type="entry name" value="RHOMBOID-RELATED PROTEIN"/>
    <property type="match status" value="1"/>
</dbReference>
<feature type="transmembrane region" description="Helical" evidence="5">
    <location>
        <begin position="6"/>
        <end position="23"/>
    </location>
</feature>
<dbReference type="GO" id="GO:0016020">
    <property type="term" value="C:membrane"/>
    <property type="evidence" value="ECO:0007669"/>
    <property type="project" value="UniProtKB-SubCell"/>
</dbReference>
<keyword evidence="8" id="KW-1185">Reference proteome</keyword>
<dbReference type="CTD" id="20230494"/>
<keyword evidence="2 5" id="KW-0812">Transmembrane</keyword>
<proteinExistence type="predicted"/>
<dbReference type="RefSeq" id="XP_009044333.1">
    <property type="nucleotide sequence ID" value="XM_009046085.1"/>
</dbReference>
<evidence type="ECO:0000256" key="3">
    <source>
        <dbReference type="ARBA" id="ARBA00022989"/>
    </source>
</evidence>
<dbReference type="GO" id="GO:0004252">
    <property type="term" value="F:serine-type endopeptidase activity"/>
    <property type="evidence" value="ECO:0007669"/>
    <property type="project" value="InterPro"/>
</dbReference>
<dbReference type="Gene3D" id="1.20.1540.10">
    <property type="entry name" value="Rhomboid-like"/>
    <property type="match status" value="1"/>
</dbReference>
<feature type="transmembrane region" description="Helical" evidence="5">
    <location>
        <begin position="107"/>
        <end position="127"/>
    </location>
</feature>
<evidence type="ECO:0000313" key="7">
    <source>
        <dbReference type="EMBL" id="ESP04824.1"/>
    </source>
</evidence>
<feature type="transmembrane region" description="Helical" evidence="5">
    <location>
        <begin position="78"/>
        <end position="100"/>
    </location>
</feature>
<dbReference type="OMA" id="ANLLLHN"/>
<comment type="subcellular location">
    <subcellularLocation>
        <location evidence="1">Membrane</location>
        <topology evidence="1">Multi-pass membrane protein</topology>
    </subcellularLocation>
</comment>
<dbReference type="InterPro" id="IPR035952">
    <property type="entry name" value="Rhomboid-like_sf"/>
</dbReference>
<name>V4AKT4_LOTGI</name>
<evidence type="ECO:0000313" key="8">
    <source>
        <dbReference type="Proteomes" id="UP000030746"/>
    </source>
</evidence>
<organism evidence="7 8">
    <name type="scientific">Lottia gigantea</name>
    <name type="common">Giant owl limpet</name>
    <dbReference type="NCBI Taxonomy" id="225164"/>
    <lineage>
        <taxon>Eukaryota</taxon>
        <taxon>Metazoa</taxon>
        <taxon>Spiralia</taxon>
        <taxon>Lophotrochozoa</taxon>
        <taxon>Mollusca</taxon>
        <taxon>Gastropoda</taxon>
        <taxon>Patellogastropoda</taxon>
        <taxon>Lottioidea</taxon>
        <taxon>Lottiidae</taxon>
        <taxon>Lottia</taxon>
    </lineage>
</organism>
<keyword evidence="3 5" id="KW-1133">Transmembrane helix</keyword>
<dbReference type="Proteomes" id="UP000030746">
    <property type="component" value="Unassembled WGS sequence"/>
</dbReference>